<dbReference type="InterPro" id="IPR024181">
    <property type="entry name" value="Chemotax_regulator_CheV"/>
</dbReference>
<dbReference type="EMBL" id="JAUOPB010000001">
    <property type="protein sequence ID" value="MDO6420974.1"/>
    <property type="molecule type" value="Genomic_DNA"/>
</dbReference>
<evidence type="ECO:0000313" key="5">
    <source>
        <dbReference type="Proteomes" id="UP001169760"/>
    </source>
</evidence>
<dbReference type="CDD" id="cd19924">
    <property type="entry name" value="REC_CheV-like"/>
    <property type="match status" value="1"/>
</dbReference>
<dbReference type="SMART" id="SM00260">
    <property type="entry name" value="CheW"/>
    <property type="match status" value="1"/>
</dbReference>
<name>A0AAW7X0E3_9GAMM</name>
<dbReference type="Pfam" id="PF00072">
    <property type="entry name" value="Response_reg"/>
    <property type="match status" value="1"/>
</dbReference>
<accession>A0AAW7X0E3</accession>
<dbReference type="GO" id="GO:0006935">
    <property type="term" value="P:chemotaxis"/>
    <property type="evidence" value="ECO:0007669"/>
    <property type="project" value="InterPro"/>
</dbReference>
<dbReference type="InterPro" id="IPR002545">
    <property type="entry name" value="CheW-lke_dom"/>
</dbReference>
<reference evidence="4" key="1">
    <citation type="submission" date="2023-07" db="EMBL/GenBank/DDBJ databases">
        <title>Genome content predicts the carbon catabolic preferences of heterotrophic bacteria.</title>
        <authorList>
            <person name="Gralka M."/>
        </authorList>
    </citation>
    <scope>NUCLEOTIDE SEQUENCE</scope>
    <source>
        <strain evidence="4">I3M17_2</strain>
    </source>
</reference>
<dbReference type="Pfam" id="PF01584">
    <property type="entry name" value="CheW"/>
    <property type="match status" value="1"/>
</dbReference>
<protein>
    <submittedName>
        <fullName evidence="4">Chemotaxis protein CheV</fullName>
    </submittedName>
</protein>
<sequence length="316" mass="34952">MAGVLDSVNQRTQLVGQNRLELLLFNLGDNQTYGINVFKVKEVLQCPPLNEIPKRNPVVRGVAHIRGGTIPIMDLRRATGSAPLTNLETCFVIITEYNRSTQGFLVKGVERIVNMNWGDIHPPPKGAGRENYLTAVTQVDNRLVEIIDVEKILAEVSPMLDEVSAEVIQDAQAETTVLKHVLVADDSAIARKQIQRVLASLGIKTTVCKDGAEALEYLTDLVAEGKDPYHELMMVISDIEMPEMDGYTFTAEVRAHPKLANMHIILHTSLSGVFNEAMVKKVGANDFLAKFHPDELAKRVNARIKVLTGDGFEMED</sequence>
<evidence type="ECO:0000259" key="3">
    <source>
        <dbReference type="PROSITE" id="PS50851"/>
    </source>
</evidence>
<evidence type="ECO:0000259" key="2">
    <source>
        <dbReference type="PROSITE" id="PS50110"/>
    </source>
</evidence>
<evidence type="ECO:0000313" key="4">
    <source>
        <dbReference type="EMBL" id="MDO6420974.1"/>
    </source>
</evidence>
<dbReference type="PROSITE" id="PS50851">
    <property type="entry name" value="CHEW"/>
    <property type="match status" value="1"/>
</dbReference>
<feature type="domain" description="CheW-like" evidence="3">
    <location>
        <begin position="19"/>
        <end position="158"/>
    </location>
</feature>
<feature type="modified residue" description="4-aspartylphosphate" evidence="1">
    <location>
        <position position="238"/>
    </location>
</feature>
<dbReference type="PROSITE" id="PS50110">
    <property type="entry name" value="RESPONSE_REGULATORY"/>
    <property type="match status" value="1"/>
</dbReference>
<dbReference type="PIRSF" id="PIRSF002867">
    <property type="entry name" value="CheV"/>
    <property type="match status" value="1"/>
</dbReference>
<dbReference type="AlphaFoldDB" id="A0AAW7X0E3"/>
<dbReference type="RefSeq" id="WP_216064242.1">
    <property type="nucleotide sequence ID" value="NZ_CP123764.1"/>
</dbReference>
<dbReference type="Proteomes" id="UP001169760">
    <property type="component" value="Unassembled WGS sequence"/>
</dbReference>
<proteinExistence type="predicted"/>
<gene>
    <name evidence="4" type="ORF">Q4521_00665</name>
</gene>
<dbReference type="GO" id="GO:0000160">
    <property type="term" value="P:phosphorelay signal transduction system"/>
    <property type="evidence" value="ECO:0007669"/>
    <property type="project" value="InterPro"/>
</dbReference>
<dbReference type="PANTHER" id="PTHR47233">
    <property type="entry name" value="CHEMOTAXIS PROTEIN CHEV"/>
    <property type="match status" value="1"/>
</dbReference>
<dbReference type="PANTHER" id="PTHR47233:SF3">
    <property type="entry name" value="CHEMOTAXIS PROTEIN CHEV"/>
    <property type="match status" value="1"/>
</dbReference>
<comment type="caution">
    <text evidence="4">The sequence shown here is derived from an EMBL/GenBank/DDBJ whole genome shotgun (WGS) entry which is preliminary data.</text>
</comment>
<dbReference type="SMART" id="SM00448">
    <property type="entry name" value="REC"/>
    <property type="match status" value="1"/>
</dbReference>
<dbReference type="InterPro" id="IPR001789">
    <property type="entry name" value="Sig_transdc_resp-reg_receiver"/>
</dbReference>
<keyword evidence="1" id="KW-0597">Phosphoprotein</keyword>
<feature type="domain" description="Response regulatory" evidence="2">
    <location>
        <begin position="180"/>
        <end position="305"/>
    </location>
</feature>
<organism evidence="4 5">
    <name type="scientific">Saccharophagus degradans</name>
    <dbReference type="NCBI Taxonomy" id="86304"/>
    <lineage>
        <taxon>Bacteria</taxon>
        <taxon>Pseudomonadati</taxon>
        <taxon>Pseudomonadota</taxon>
        <taxon>Gammaproteobacteria</taxon>
        <taxon>Cellvibrionales</taxon>
        <taxon>Cellvibrionaceae</taxon>
        <taxon>Saccharophagus</taxon>
    </lineage>
</organism>
<evidence type="ECO:0000256" key="1">
    <source>
        <dbReference type="PROSITE-ProRule" id="PRU00169"/>
    </source>
</evidence>